<dbReference type="PROSITE" id="PS00374">
    <property type="entry name" value="MGMT"/>
    <property type="match status" value="1"/>
</dbReference>
<dbReference type="AlphaFoldDB" id="A0A8D4UV61"/>
<dbReference type="HAMAP" id="MF_00772">
    <property type="entry name" value="OGT"/>
    <property type="match status" value="1"/>
</dbReference>
<dbReference type="PANTHER" id="PTHR10815:SF13">
    <property type="entry name" value="METHYLATED-DNA--PROTEIN-CYSTEINE METHYLTRANSFERASE"/>
    <property type="match status" value="1"/>
</dbReference>
<comment type="subcellular location">
    <subcellularLocation>
        <location evidence="9">Cytoplasm</location>
    </subcellularLocation>
</comment>
<evidence type="ECO:0000256" key="1">
    <source>
        <dbReference type="ARBA" id="ARBA00001286"/>
    </source>
</evidence>
<evidence type="ECO:0000256" key="7">
    <source>
        <dbReference type="ARBA" id="ARBA00023204"/>
    </source>
</evidence>
<dbReference type="FunFam" id="1.10.10.10:FF:000214">
    <property type="entry name" value="Methylated-DNA--protein-cysteine methyltransferase"/>
    <property type="match status" value="1"/>
</dbReference>
<evidence type="ECO:0000259" key="11">
    <source>
        <dbReference type="Pfam" id="PF02870"/>
    </source>
</evidence>
<comment type="catalytic activity">
    <reaction evidence="8 9">
        <text>a 6-O-methyl-2'-deoxyguanosine in DNA + L-cysteinyl-[protein] = S-methyl-L-cysteinyl-[protein] + a 2'-deoxyguanosine in DNA</text>
        <dbReference type="Rhea" id="RHEA:24000"/>
        <dbReference type="Rhea" id="RHEA-COMP:10131"/>
        <dbReference type="Rhea" id="RHEA-COMP:10132"/>
        <dbReference type="Rhea" id="RHEA-COMP:11367"/>
        <dbReference type="Rhea" id="RHEA-COMP:11368"/>
        <dbReference type="ChEBI" id="CHEBI:29950"/>
        <dbReference type="ChEBI" id="CHEBI:82612"/>
        <dbReference type="ChEBI" id="CHEBI:85445"/>
        <dbReference type="ChEBI" id="CHEBI:85448"/>
        <dbReference type="EC" id="2.1.1.63"/>
    </reaction>
</comment>
<dbReference type="GO" id="GO:0003908">
    <property type="term" value="F:methylated-DNA-[protein]-cysteine S-methyltransferase activity"/>
    <property type="evidence" value="ECO:0007669"/>
    <property type="project" value="UniProtKB-UniRule"/>
</dbReference>
<keyword evidence="13" id="KW-1185">Reference proteome</keyword>
<keyword evidence="3 9" id="KW-0963">Cytoplasm</keyword>
<dbReference type="InterPro" id="IPR001497">
    <property type="entry name" value="MethylDNA_cys_MeTrfase_AS"/>
</dbReference>
<dbReference type="OrthoDB" id="9802228at2"/>
<dbReference type="Pfam" id="PF02870">
    <property type="entry name" value="Methyltransf_1N"/>
    <property type="match status" value="1"/>
</dbReference>
<feature type="domain" description="Methylated-DNA-[protein]-cysteine S-methyltransferase DNA binding" evidence="10">
    <location>
        <begin position="68"/>
        <end position="147"/>
    </location>
</feature>
<reference evidence="13" key="1">
    <citation type="submission" date="2019-05" db="EMBL/GenBank/DDBJ databases">
        <title>Complete genome sequencing of Dialister sp. strain 5BBH33.</title>
        <authorList>
            <person name="Sakamoto M."/>
            <person name="Murakami T."/>
            <person name="Mori H."/>
        </authorList>
    </citation>
    <scope>NUCLEOTIDE SEQUENCE [LARGE SCALE GENOMIC DNA]</scope>
    <source>
        <strain evidence="13">5BBH33</strain>
    </source>
</reference>
<evidence type="ECO:0000259" key="10">
    <source>
        <dbReference type="Pfam" id="PF01035"/>
    </source>
</evidence>
<dbReference type="GeneID" id="92716736"/>
<dbReference type="Pfam" id="PF01035">
    <property type="entry name" value="DNA_binding_1"/>
    <property type="match status" value="1"/>
</dbReference>
<feature type="active site" description="Nucleophile; methyl group acceptor" evidence="9">
    <location>
        <position position="119"/>
    </location>
</feature>
<evidence type="ECO:0000256" key="2">
    <source>
        <dbReference type="ARBA" id="ARBA00008711"/>
    </source>
</evidence>
<evidence type="ECO:0000256" key="9">
    <source>
        <dbReference type="HAMAP-Rule" id="MF_00772"/>
    </source>
</evidence>
<sequence>MISCILAVPCGHLKLTEENGFITACDWTEEAPFPAETALLKKAEKELEEYFKGKRKTFDLPVQPKGTAFEKDVWSVLEKIPYGHLMTYGEIAKEIGRPKASRAVGNACGKNPVCVIIPCHRVVGKNNDGGYSNGMKYKYALWKEEGIERK</sequence>
<dbReference type="Proteomes" id="UP000320585">
    <property type="component" value="Chromosome"/>
</dbReference>
<dbReference type="Gene3D" id="3.30.160.70">
    <property type="entry name" value="Methylated DNA-protein cysteine methyltransferase domain"/>
    <property type="match status" value="1"/>
</dbReference>
<comment type="miscellaneous">
    <text evidence="9">This enzyme catalyzes only one turnover and therefore is not strictly catalytic. According to one definition, an enzyme is a biocatalyst that acts repeatedly and over many reaction cycles.</text>
</comment>
<dbReference type="GO" id="GO:0032259">
    <property type="term" value="P:methylation"/>
    <property type="evidence" value="ECO:0007669"/>
    <property type="project" value="UniProtKB-KW"/>
</dbReference>
<dbReference type="SUPFAM" id="SSF53155">
    <property type="entry name" value="Methylated DNA-protein cysteine methyltransferase domain"/>
    <property type="match status" value="1"/>
</dbReference>
<dbReference type="InterPro" id="IPR036217">
    <property type="entry name" value="MethylDNA_cys_MeTrfase_DNAb"/>
</dbReference>
<evidence type="ECO:0000256" key="4">
    <source>
        <dbReference type="ARBA" id="ARBA00022603"/>
    </source>
</evidence>
<dbReference type="GO" id="GO:0005737">
    <property type="term" value="C:cytoplasm"/>
    <property type="evidence" value="ECO:0007669"/>
    <property type="project" value="UniProtKB-SubCell"/>
</dbReference>
<dbReference type="Gene3D" id="1.10.10.10">
    <property type="entry name" value="Winged helix-like DNA-binding domain superfamily/Winged helix DNA-binding domain"/>
    <property type="match status" value="1"/>
</dbReference>
<dbReference type="EC" id="2.1.1.63" evidence="9"/>
<dbReference type="CDD" id="cd06445">
    <property type="entry name" value="ATase"/>
    <property type="match status" value="1"/>
</dbReference>
<evidence type="ECO:0000313" key="13">
    <source>
        <dbReference type="Proteomes" id="UP000320585"/>
    </source>
</evidence>
<evidence type="ECO:0000313" key="12">
    <source>
        <dbReference type="EMBL" id="BBK25575.1"/>
    </source>
</evidence>
<dbReference type="InterPro" id="IPR023546">
    <property type="entry name" value="MGMT"/>
</dbReference>
<dbReference type="PANTHER" id="PTHR10815">
    <property type="entry name" value="METHYLATED-DNA--PROTEIN-CYSTEINE METHYLTRANSFERASE"/>
    <property type="match status" value="1"/>
</dbReference>
<organism evidence="12 13">
    <name type="scientific">Dialister hominis</name>
    <dbReference type="NCBI Taxonomy" id="2582419"/>
    <lineage>
        <taxon>Bacteria</taxon>
        <taxon>Bacillati</taxon>
        <taxon>Bacillota</taxon>
        <taxon>Negativicutes</taxon>
        <taxon>Veillonellales</taxon>
        <taxon>Veillonellaceae</taxon>
        <taxon>Dialister</taxon>
    </lineage>
</organism>
<evidence type="ECO:0000256" key="3">
    <source>
        <dbReference type="ARBA" id="ARBA00022490"/>
    </source>
</evidence>
<comment type="catalytic activity">
    <reaction evidence="1 9">
        <text>a 4-O-methyl-thymidine in DNA + L-cysteinyl-[protein] = a thymidine in DNA + S-methyl-L-cysteinyl-[protein]</text>
        <dbReference type="Rhea" id="RHEA:53428"/>
        <dbReference type="Rhea" id="RHEA-COMP:10131"/>
        <dbReference type="Rhea" id="RHEA-COMP:10132"/>
        <dbReference type="Rhea" id="RHEA-COMP:13555"/>
        <dbReference type="Rhea" id="RHEA-COMP:13556"/>
        <dbReference type="ChEBI" id="CHEBI:29950"/>
        <dbReference type="ChEBI" id="CHEBI:82612"/>
        <dbReference type="ChEBI" id="CHEBI:137386"/>
        <dbReference type="ChEBI" id="CHEBI:137387"/>
        <dbReference type="EC" id="2.1.1.63"/>
    </reaction>
</comment>
<evidence type="ECO:0000256" key="5">
    <source>
        <dbReference type="ARBA" id="ARBA00022679"/>
    </source>
</evidence>
<evidence type="ECO:0000256" key="8">
    <source>
        <dbReference type="ARBA" id="ARBA00049348"/>
    </source>
</evidence>
<dbReference type="InterPro" id="IPR014048">
    <property type="entry name" value="MethylDNA_cys_MeTrfase_DNA-bd"/>
</dbReference>
<dbReference type="RefSeq" id="WP_022383234.1">
    <property type="nucleotide sequence ID" value="NZ_AP019697.1"/>
</dbReference>
<dbReference type="InterPro" id="IPR008332">
    <property type="entry name" value="MethylG_MeTrfase_N"/>
</dbReference>
<keyword evidence="7 9" id="KW-0234">DNA repair</keyword>
<evidence type="ECO:0000256" key="6">
    <source>
        <dbReference type="ARBA" id="ARBA00022763"/>
    </source>
</evidence>
<name>A0A8D4UV61_9FIRM</name>
<dbReference type="KEGG" id="dho:Dia5BBH33_15100"/>
<dbReference type="SUPFAM" id="SSF46767">
    <property type="entry name" value="Methylated DNA-protein cysteine methyltransferase, C-terminal domain"/>
    <property type="match status" value="1"/>
</dbReference>
<gene>
    <name evidence="12" type="ORF">Dia5BBH33_15100</name>
</gene>
<dbReference type="GO" id="GO:0006307">
    <property type="term" value="P:DNA alkylation repair"/>
    <property type="evidence" value="ECO:0007669"/>
    <property type="project" value="UniProtKB-UniRule"/>
</dbReference>
<keyword evidence="6 9" id="KW-0227">DNA damage</keyword>
<dbReference type="InterPro" id="IPR036631">
    <property type="entry name" value="MGMT_N_sf"/>
</dbReference>
<protein>
    <recommendedName>
        <fullName evidence="9">Methylated-DNA--protein-cysteine methyltransferase</fullName>
        <ecNumber evidence="9">2.1.1.63</ecNumber>
    </recommendedName>
    <alternativeName>
        <fullName evidence="9">6-O-methylguanine-DNA methyltransferase</fullName>
        <shortName evidence="9">MGMT</shortName>
    </alternativeName>
    <alternativeName>
        <fullName evidence="9">O-6-methylguanine-DNA-alkyltransferase</fullName>
    </alternativeName>
</protein>
<dbReference type="NCBIfam" id="TIGR00589">
    <property type="entry name" value="ogt"/>
    <property type="match status" value="1"/>
</dbReference>
<proteinExistence type="inferred from homology"/>
<dbReference type="InterPro" id="IPR036388">
    <property type="entry name" value="WH-like_DNA-bd_sf"/>
</dbReference>
<comment type="similarity">
    <text evidence="2 9">Belongs to the MGMT family.</text>
</comment>
<comment type="function">
    <text evidence="9">Involved in the cellular defense against the biological effects of O6-methylguanine (O6-MeG) and O4-methylthymine (O4-MeT) in DNA. Repairs the methylated nucleobase in DNA by stoichiometrically transferring the methyl group to a cysteine residue in the enzyme. This is a suicide reaction: the enzyme is irreversibly inactivated.</text>
</comment>
<keyword evidence="5 9" id="KW-0808">Transferase</keyword>
<dbReference type="EMBL" id="AP019697">
    <property type="protein sequence ID" value="BBK25575.1"/>
    <property type="molecule type" value="Genomic_DNA"/>
</dbReference>
<feature type="domain" description="Methylguanine DNA methyltransferase ribonuclease-like" evidence="11">
    <location>
        <begin position="8"/>
        <end position="63"/>
    </location>
</feature>
<accession>A0A8D4UV61</accession>
<keyword evidence="4 9" id="KW-0489">Methyltransferase</keyword>